<protein>
    <submittedName>
        <fullName evidence="2">Uncharacterized protein</fullName>
    </submittedName>
</protein>
<evidence type="ECO:0000256" key="1">
    <source>
        <dbReference type="SAM" id="Coils"/>
    </source>
</evidence>
<gene>
    <name evidence="2" type="ORF">SAMN05421731_102373</name>
</gene>
<dbReference type="EMBL" id="OANT01000002">
    <property type="protein sequence ID" value="SNX44212.1"/>
    <property type="molecule type" value="Genomic_DNA"/>
</dbReference>
<proteinExistence type="predicted"/>
<dbReference type="AlphaFoldDB" id="A0A240E6I5"/>
<feature type="coiled-coil region" evidence="1">
    <location>
        <begin position="222"/>
        <end position="288"/>
    </location>
</feature>
<accession>A0A240E6I5</accession>
<name>A0A240E6I5_9GAMM</name>
<keyword evidence="3" id="KW-1185">Reference proteome</keyword>
<evidence type="ECO:0000313" key="3">
    <source>
        <dbReference type="Proteomes" id="UP000219042"/>
    </source>
</evidence>
<dbReference type="OrthoDB" id="6683797at2"/>
<dbReference type="Proteomes" id="UP000219042">
    <property type="component" value="Unassembled WGS sequence"/>
</dbReference>
<organism evidence="2 3">
    <name type="scientific">Acinetobacter puyangensis</name>
    <dbReference type="NCBI Taxonomy" id="1096779"/>
    <lineage>
        <taxon>Bacteria</taxon>
        <taxon>Pseudomonadati</taxon>
        <taxon>Pseudomonadota</taxon>
        <taxon>Gammaproteobacteria</taxon>
        <taxon>Moraxellales</taxon>
        <taxon>Moraxellaceae</taxon>
        <taxon>Acinetobacter</taxon>
    </lineage>
</organism>
<sequence>MSKGRKTKVLQYNLHNRGRKHTGVDRSNIDFMSMINLINAPSTQEMVKTGQLIGFYGHQIRQRFGMVPPESVPISGKMVHLEPAFRTIEIKADKDGTVSHRAEFLENESGEFARTQYLAKVGGFSTAVNYRKTPPNKLTPSGFFGFDYVTQPNYATNVGDGQLFDGLFVPEDPSNNLIACFDSATDLSALEPSQALIANMLEQQIISTFDSIHAQITLGQMNEQALDQIDALTQQISLHERKKQLQQQRQQDLYTGMVGEIRTFDSALAEAEHYLEQLEGNLVQDNTKQRGTGLVKTVRKFLTFGG</sequence>
<reference evidence="3" key="1">
    <citation type="submission" date="2016-09" db="EMBL/GenBank/DDBJ databases">
        <authorList>
            <person name="Varghese N."/>
            <person name="Submissions S."/>
        </authorList>
    </citation>
    <scope>NUCLEOTIDE SEQUENCE [LARGE SCALE GENOMIC DNA]</scope>
    <source>
        <strain evidence="3">ANC 4466</strain>
    </source>
</reference>
<keyword evidence="1" id="KW-0175">Coiled coil</keyword>
<dbReference type="RefSeq" id="WP_097078458.1">
    <property type="nucleotide sequence ID" value="NZ_BAABHT010000003.1"/>
</dbReference>
<evidence type="ECO:0000313" key="2">
    <source>
        <dbReference type="EMBL" id="SNX44212.1"/>
    </source>
</evidence>